<comment type="subunit">
    <text evidence="11">Homodimer.</text>
</comment>
<feature type="binding site" evidence="11">
    <location>
        <position position="165"/>
    </location>
    <ligand>
        <name>ATP</name>
        <dbReference type="ChEBI" id="CHEBI:30616"/>
    </ligand>
</feature>
<evidence type="ECO:0000256" key="6">
    <source>
        <dbReference type="ARBA" id="ARBA00022741"/>
    </source>
</evidence>
<keyword evidence="5 11" id="KW-0479">Metal-binding</keyword>
<dbReference type="SUPFAM" id="SSF81891">
    <property type="entry name" value="Poly A polymerase C-terminal region-like"/>
    <property type="match status" value="1"/>
</dbReference>
<comment type="catalytic activity">
    <reaction evidence="11">
        <text>a tRNA with a 3' CCA end + 2 CTP + ATP = a tRNA with a 3' CCACCA end + 3 diphosphate</text>
        <dbReference type="Rhea" id="RHEA:76235"/>
        <dbReference type="Rhea" id="RHEA-COMP:10468"/>
        <dbReference type="Rhea" id="RHEA-COMP:18655"/>
        <dbReference type="ChEBI" id="CHEBI:30616"/>
        <dbReference type="ChEBI" id="CHEBI:33019"/>
        <dbReference type="ChEBI" id="CHEBI:37563"/>
        <dbReference type="ChEBI" id="CHEBI:83071"/>
        <dbReference type="ChEBI" id="CHEBI:195187"/>
    </reaction>
</comment>
<feature type="binding site" evidence="11">
    <location>
        <position position="32"/>
    </location>
    <ligand>
        <name>ATP</name>
        <dbReference type="ChEBI" id="CHEBI:30616"/>
    </ligand>
</feature>
<evidence type="ECO:0000313" key="15">
    <source>
        <dbReference type="EMBL" id="EHJ55831.1"/>
    </source>
</evidence>
<feature type="binding site" evidence="11">
    <location>
        <position position="159"/>
    </location>
    <ligand>
        <name>CTP</name>
        <dbReference type="ChEBI" id="CHEBI:37563"/>
    </ligand>
</feature>
<dbReference type="Proteomes" id="UP000005388">
    <property type="component" value="Unassembled WGS sequence"/>
</dbReference>
<dbReference type="Gene3D" id="1.20.58.560">
    <property type="match status" value="1"/>
</dbReference>
<evidence type="ECO:0000313" key="16">
    <source>
        <dbReference type="Proteomes" id="UP000005388"/>
    </source>
</evidence>
<keyword evidence="9 11" id="KW-0460">Magnesium</keyword>
<dbReference type="InterPro" id="IPR002646">
    <property type="entry name" value="PolA_pol_head_dom"/>
</dbReference>
<feature type="binding site" evidence="11">
    <location>
        <position position="168"/>
    </location>
    <ligand>
        <name>ATP</name>
        <dbReference type="ChEBI" id="CHEBI:30616"/>
    </ligand>
</feature>
<dbReference type="Pfam" id="PF13735">
    <property type="entry name" value="tRNA_NucTran2_2"/>
    <property type="match status" value="1"/>
</dbReference>
<dbReference type="InterPro" id="IPR043519">
    <property type="entry name" value="NT_sf"/>
</dbReference>
<evidence type="ECO:0000256" key="10">
    <source>
        <dbReference type="ARBA" id="ARBA00022884"/>
    </source>
</evidence>
<protein>
    <recommendedName>
        <fullName evidence="11">CCA-adding enzyme</fullName>
        <ecNumber evidence="11">2.7.7.72</ecNumber>
    </recommendedName>
    <alternativeName>
        <fullName evidence="11">CCA tRNA nucleotidyltransferase</fullName>
    </alternativeName>
    <alternativeName>
        <fullName evidence="11">tRNA CCA-pyrophosphorylase</fullName>
    </alternativeName>
    <alternativeName>
        <fullName evidence="11">tRNA adenylyl-/cytidylyl- transferase</fullName>
    </alternativeName>
    <alternativeName>
        <fullName evidence="11">tRNA nucleotidyltransferase</fullName>
    </alternativeName>
    <alternativeName>
        <fullName evidence="11">tRNA-NT</fullName>
    </alternativeName>
</protein>
<comment type="similarity">
    <text evidence="11">Belongs to the tRNA nucleotidyltransferase/poly(A) polymerase family. Bacterial CCA-adding enzyme type 3 subfamily.</text>
</comment>
<dbReference type="GO" id="GO:0160016">
    <property type="term" value="F:CCACCA tRNA nucleotidyltransferase activity"/>
    <property type="evidence" value="ECO:0007669"/>
    <property type="project" value="RHEA"/>
</dbReference>
<reference evidence="15 16" key="1">
    <citation type="journal article" date="2014" name="Int. J. Syst. Evol. Microbiol.">
        <title>Phylogenomics and the dynamic genome evolution of the genus Streptococcus.</title>
        <authorList>
            <consortium name="The Broad Institute Genome Sequencing Platform"/>
            <person name="Richards V.P."/>
            <person name="Palmer S.R."/>
            <person name="Pavinski Bitar P.D."/>
            <person name="Qin X."/>
            <person name="Weinstock G.M."/>
            <person name="Highlander S.K."/>
            <person name="Town C.D."/>
            <person name="Burne R.A."/>
            <person name="Stanhope M.J."/>
        </authorList>
    </citation>
    <scope>NUCLEOTIDE SEQUENCE [LARGE SCALE GENOMIC DNA]</scope>
    <source>
        <strain evidence="15 16">2285-97</strain>
    </source>
</reference>
<feature type="domain" description="Poly A polymerase head" evidence="12">
    <location>
        <begin position="27"/>
        <end position="147"/>
    </location>
</feature>
<dbReference type="SUPFAM" id="SSF81301">
    <property type="entry name" value="Nucleotidyltransferase"/>
    <property type="match status" value="1"/>
</dbReference>
<feature type="domain" description="tRNA nucleotidyltransferase/poly(A) polymerase RNA and SrmB- binding" evidence="13">
    <location>
        <begin position="174"/>
        <end position="232"/>
    </location>
</feature>
<evidence type="ECO:0000256" key="3">
    <source>
        <dbReference type="ARBA" id="ARBA00022694"/>
    </source>
</evidence>
<name>G5KFF0_9STRE</name>
<comment type="catalytic activity">
    <reaction evidence="11">
        <text>a tRNA precursor + 2 CTP + ATP = a tRNA with a 3' CCA end + 3 diphosphate</text>
        <dbReference type="Rhea" id="RHEA:14433"/>
        <dbReference type="Rhea" id="RHEA-COMP:10465"/>
        <dbReference type="Rhea" id="RHEA-COMP:10468"/>
        <dbReference type="ChEBI" id="CHEBI:30616"/>
        <dbReference type="ChEBI" id="CHEBI:33019"/>
        <dbReference type="ChEBI" id="CHEBI:37563"/>
        <dbReference type="ChEBI" id="CHEBI:74896"/>
        <dbReference type="ChEBI" id="CHEBI:83071"/>
        <dbReference type="EC" id="2.7.7.72"/>
    </reaction>
</comment>
<feature type="binding site" evidence="11">
    <location>
        <position position="165"/>
    </location>
    <ligand>
        <name>CTP</name>
        <dbReference type="ChEBI" id="CHEBI:37563"/>
    </ligand>
</feature>
<comment type="caution">
    <text evidence="15">The sequence shown here is derived from an EMBL/GenBank/DDBJ whole genome shotgun (WGS) entry which is preliminary data.</text>
</comment>
<keyword evidence="6 11" id="KW-0547">Nucleotide-binding</keyword>
<dbReference type="InterPro" id="IPR032810">
    <property type="entry name" value="CCA-adding_enz_C"/>
</dbReference>
<dbReference type="Pfam" id="PF12627">
    <property type="entry name" value="PolyA_pol_RNAbd"/>
    <property type="match status" value="1"/>
</dbReference>
<feature type="binding site" evidence="11">
    <location>
        <position position="116"/>
    </location>
    <ligand>
        <name>CTP</name>
        <dbReference type="ChEBI" id="CHEBI:37563"/>
    </ligand>
</feature>
<dbReference type="Gene3D" id="1.10.246.80">
    <property type="match status" value="1"/>
</dbReference>
<evidence type="ECO:0000256" key="7">
    <source>
        <dbReference type="ARBA" id="ARBA00022800"/>
    </source>
</evidence>
<feature type="binding site" evidence="11">
    <location>
        <position position="47"/>
    </location>
    <ligand>
        <name>Mg(2+)</name>
        <dbReference type="ChEBI" id="CHEBI:18420"/>
    </ligand>
</feature>
<sequence>MKLKKMPSEFQKALPVLKKLHDADYEAYFVGGSVRDSLLNRQIHDVDIATSAYPEETKHVFHRTVDIGIEHGTVLVLENSGEYEITTFRTEDVYVDYRRPSKVLFVRSLEEDLKRRDFTVNAFALAHDGTVIDKFSGLSDLDNHLLRAVGNPEERFTEDALRIMRGFRFSASLNFDIEKLTFKAMTENADLLEKISIERTFIELDKLLTAPYWKKGISYLLEAKANQFLPYLVGKKAFLSEMMTNLAPDFLFSSSFQAWAFLIISIKQKEVKSFLRSWKTSNDFQKMVSQLIKLYEIREHRSLQLKDLYQFGKALAYSVEELRLGQGKAVQFDRIDYLDDQLDIHHKHDIVVNGGDLMKAFKLKPGPKLGQLLKQVEEGIVSKEIKNTKESIFAFVTEELKCE</sequence>
<dbReference type="GO" id="GO:0000049">
    <property type="term" value="F:tRNA binding"/>
    <property type="evidence" value="ECO:0007669"/>
    <property type="project" value="UniProtKB-UniRule"/>
</dbReference>
<keyword evidence="3 11" id="KW-0819">tRNA processing</keyword>
<feature type="binding site" evidence="11">
    <location>
        <position position="162"/>
    </location>
    <ligand>
        <name>CTP</name>
        <dbReference type="ChEBI" id="CHEBI:37563"/>
    </ligand>
</feature>
<evidence type="ECO:0000256" key="5">
    <source>
        <dbReference type="ARBA" id="ARBA00022723"/>
    </source>
</evidence>
<feature type="binding site" evidence="11">
    <location>
        <position position="45"/>
    </location>
    <ligand>
        <name>Mg(2+)</name>
        <dbReference type="ChEBI" id="CHEBI:18420"/>
    </ligand>
</feature>
<evidence type="ECO:0000256" key="4">
    <source>
        <dbReference type="ARBA" id="ARBA00022695"/>
    </source>
</evidence>
<evidence type="ECO:0000256" key="11">
    <source>
        <dbReference type="HAMAP-Rule" id="MF_01263"/>
    </source>
</evidence>
<dbReference type="AlphaFoldDB" id="G5KFF0"/>
<keyword evidence="10 11" id="KW-0694">RNA-binding</keyword>
<feature type="binding site" evidence="11">
    <location>
        <position position="168"/>
    </location>
    <ligand>
        <name>CTP</name>
        <dbReference type="ChEBI" id="CHEBI:37563"/>
    </ligand>
</feature>
<proteinExistence type="inferred from homology"/>
<dbReference type="InterPro" id="IPR023068">
    <property type="entry name" value="CCA-adding_enz_firmicutes"/>
</dbReference>
<dbReference type="GO" id="GO:0000287">
    <property type="term" value="F:magnesium ion binding"/>
    <property type="evidence" value="ECO:0007669"/>
    <property type="project" value="UniProtKB-UniRule"/>
</dbReference>
<evidence type="ECO:0000256" key="8">
    <source>
        <dbReference type="ARBA" id="ARBA00022840"/>
    </source>
</evidence>
<keyword evidence="16" id="KW-1185">Reference proteome</keyword>
<dbReference type="Gene3D" id="3.30.460.10">
    <property type="entry name" value="Beta Polymerase, domain 2"/>
    <property type="match status" value="1"/>
</dbReference>
<dbReference type="EC" id="2.7.7.72" evidence="11"/>
<dbReference type="eggNOG" id="COG0617">
    <property type="taxonomic scope" value="Bacteria"/>
</dbReference>
<feature type="binding site" evidence="11">
    <location>
        <position position="35"/>
    </location>
    <ligand>
        <name>CTP</name>
        <dbReference type="ChEBI" id="CHEBI:37563"/>
    </ligand>
</feature>
<evidence type="ECO:0000259" key="12">
    <source>
        <dbReference type="Pfam" id="PF01743"/>
    </source>
</evidence>
<comment type="miscellaneous">
    <text evidence="11">A single active site specifically recognizes both ATP and CTP and is responsible for their addition.</text>
</comment>
<dbReference type="STRING" id="764291.STRUR_0994"/>
<comment type="cofactor">
    <cofactor evidence="1 11">
        <name>Mg(2+)</name>
        <dbReference type="ChEBI" id="CHEBI:18420"/>
    </cofactor>
</comment>
<dbReference type="CDD" id="cd05398">
    <property type="entry name" value="NT_ClassII-CCAase"/>
    <property type="match status" value="1"/>
</dbReference>
<evidence type="ECO:0000256" key="2">
    <source>
        <dbReference type="ARBA" id="ARBA00022679"/>
    </source>
</evidence>
<dbReference type="GO" id="GO:0004810">
    <property type="term" value="F:CCA tRNA nucleotidyltransferase activity"/>
    <property type="evidence" value="ECO:0007669"/>
    <property type="project" value="UniProtKB-UniRule"/>
</dbReference>
<organism evidence="15 16">
    <name type="scientific">Streptococcus urinalis 2285-97</name>
    <dbReference type="NCBI Taxonomy" id="764291"/>
    <lineage>
        <taxon>Bacteria</taxon>
        <taxon>Bacillati</taxon>
        <taxon>Bacillota</taxon>
        <taxon>Bacilli</taxon>
        <taxon>Lactobacillales</taxon>
        <taxon>Streptococcaceae</taxon>
        <taxon>Streptococcus</taxon>
    </lineage>
</organism>
<dbReference type="HAMAP" id="MF_01263">
    <property type="entry name" value="CCA_bact_type3"/>
    <property type="match status" value="1"/>
</dbReference>
<evidence type="ECO:0000256" key="9">
    <source>
        <dbReference type="ARBA" id="ARBA00022842"/>
    </source>
</evidence>
<dbReference type="EMBL" id="AEUZ02000001">
    <property type="protein sequence ID" value="EHJ55831.1"/>
    <property type="molecule type" value="Genomic_DNA"/>
</dbReference>
<feature type="binding site" evidence="11">
    <location>
        <position position="159"/>
    </location>
    <ligand>
        <name>ATP</name>
        <dbReference type="ChEBI" id="CHEBI:30616"/>
    </ligand>
</feature>
<dbReference type="GO" id="GO:0001680">
    <property type="term" value="P:tRNA 3'-terminal CCA addition"/>
    <property type="evidence" value="ECO:0007669"/>
    <property type="project" value="UniProtKB-UniRule"/>
</dbReference>
<dbReference type="Gene3D" id="1.10.110.30">
    <property type="match status" value="1"/>
</dbReference>
<feature type="binding site" evidence="11">
    <location>
        <position position="162"/>
    </location>
    <ligand>
        <name>ATP</name>
        <dbReference type="ChEBI" id="CHEBI:30616"/>
    </ligand>
</feature>
<dbReference type="NCBIfam" id="NF009814">
    <property type="entry name" value="PRK13299.1"/>
    <property type="match status" value="1"/>
</dbReference>
<dbReference type="InterPro" id="IPR050264">
    <property type="entry name" value="Bact_CCA-adding_enz_type3_sf"/>
</dbReference>
<dbReference type="GO" id="GO:0005524">
    <property type="term" value="F:ATP binding"/>
    <property type="evidence" value="ECO:0007669"/>
    <property type="project" value="UniProtKB-UniRule"/>
</dbReference>
<dbReference type="PANTHER" id="PTHR46173:SF1">
    <property type="entry name" value="CCA TRNA NUCLEOTIDYLTRANSFERASE 1, MITOCHONDRIAL"/>
    <property type="match status" value="1"/>
</dbReference>
<evidence type="ECO:0000259" key="14">
    <source>
        <dbReference type="Pfam" id="PF13735"/>
    </source>
</evidence>
<feature type="binding site" evidence="11">
    <location>
        <position position="116"/>
    </location>
    <ligand>
        <name>ATP</name>
        <dbReference type="ChEBI" id="CHEBI:30616"/>
    </ligand>
</feature>
<keyword evidence="8 11" id="KW-0067">ATP-binding</keyword>
<evidence type="ECO:0000259" key="13">
    <source>
        <dbReference type="Pfam" id="PF12627"/>
    </source>
</evidence>
<dbReference type="PANTHER" id="PTHR46173">
    <property type="entry name" value="CCA TRNA NUCLEOTIDYLTRANSFERASE 1, MITOCHONDRIAL"/>
    <property type="match status" value="1"/>
</dbReference>
<dbReference type="Pfam" id="PF01743">
    <property type="entry name" value="PolyA_pol"/>
    <property type="match status" value="1"/>
</dbReference>
<gene>
    <name evidence="11" type="primary">cca</name>
    <name evidence="15" type="ORF">STRUR_0994</name>
</gene>
<feature type="binding site" evidence="11">
    <location>
        <position position="35"/>
    </location>
    <ligand>
        <name>ATP</name>
        <dbReference type="ChEBI" id="CHEBI:30616"/>
    </ligand>
</feature>
<keyword evidence="2 11" id="KW-0808">Transferase</keyword>
<dbReference type="GO" id="GO:0042245">
    <property type="term" value="P:RNA repair"/>
    <property type="evidence" value="ECO:0007669"/>
    <property type="project" value="UniProtKB-KW"/>
</dbReference>
<dbReference type="InterPro" id="IPR032828">
    <property type="entry name" value="PolyA_RNA-bd"/>
</dbReference>
<keyword evidence="4 11" id="KW-0548">Nucleotidyltransferase</keyword>
<evidence type="ECO:0000256" key="1">
    <source>
        <dbReference type="ARBA" id="ARBA00001946"/>
    </source>
</evidence>
<feature type="binding site" evidence="11">
    <location>
        <position position="32"/>
    </location>
    <ligand>
        <name>CTP</name>
        <dbReference type="ChEBI" id="CHEBI:37563"/>
    </ligand>
</feature>
<comment type="function">
    <text evidence="11">Catalyzes the addition and repair of the essential 3'-terminal CCA sequence in tRNAs without using a nucleic acid template. Adds these three nucleotides in the order of C, C, and A to the tRNA nucleotide-73, using CTP and ATP as substrates and producing inorganic pyrophosphate. tRNA 3'-terminal CCA addition is required both for tRNA processing and repair. Also involved in tRNA surveillance by mediating tandem CCA addition to generate a CCACCA at the 3' terminus of unstable tRNAs. While stable tRNAs receive only 3'-terminal CCA, unstable tRNAs are marked with CCACCA and rapidly degraded.</text>
</comment>
<accession>G5KFF0</accession>
<dbReference type="RefSeq" id="WP_006738615.1">
    <property type="nucleotide sequence ID" value="NZ_AEUZ02000001.1"/>
</dbReference>
<feature type="domain" description="CCA-adding enzyme C-terminal" evidence="14">
    <location>
        <begin position="252"/>
        <end position="396"/>
    </location>
</feature>
<keyword evidence="7 11" id="KW-0692">RNA repair</keyword>